<gene>
    <name evidence="1" type="ORF">MNBD_GAMMA11-522</name>
</gene>
<sequence>MNPHSWTLLFAWIKDKIIHLNTQHGYTEPDELSFDAYITAEYRYIATIRTGIYHYL</sequence>
<reference evidence="1" key="1">
    <citation type="submission" date="2018-06" db="EMBL/GenBank/DDBJ databases">
        <authorList>
            <person name="Zhirakovskaya E."/>
        </authorList>
    </citation>
    <scope>NUCLEOTIDE SEQUENCE</scope>
</reference>
<protein>
    <submittedName>
        <fullName evidence="1">Uncharacterized protein</fullName>
    </submittedName>
</protein>
<accession>A0A3B0XCJ0</accession>
<proteinExistence type="predicted"/>
<name>A0A3B0XCJ0_9ZZZZ</name>
<evidence type="ECO:0000313" key="1">
    <source>
        <dbReference type="EMBL" id="VAW62290.1"/>
    </source>
</evidence>
<organism evidence="1">
    <name type="scientific">hydrothermal vent metagenome</name>
    <dbReference type="NCBI Taxonomy" id="652676"/>
    <lineage>
        <taxon>unclassified sequences</taxon>
        <taxon>metagenomes</taxon>
        <taxon>ecological metagenomes</taxon>
    </lineage>
</organism>
<dbReference type="AlphaFoldDB" id="A0A3B0XCJ0"/>
<dbReference type="EMBL" id="UOFG01000165">
    <property type="protein sequence ID" value="VAW62290.1"/>
    <property type="molecule type" value="Genomic_DNA"/>
</dbReference>